<comment type="caution">
    <text evidence="1">The sequence shown here is derived from an EMBL/GenBank/DDBJ whole genome shotgun (WGS) entry which is preliminary data.</text>
</comment>
<name>A0A9D4GIN5_DREPO</name>
<protein>
    <submittedName>
        <fullName evidence="1">Uncharacterized protein</fullName>
    </submittedName>
</protein>
<evidence type="ECO:0000313" key="1">
    <source>
        <dbReference type="EMBL" id="KAH3818131.1"/>
    </source>
</evidence>
<reference evidence="1" key="1">
    <citation type="journal article" date="2019" name="bioRxiv">
        <title>The Genome of the Zebra Mussel, Dreissena polymorpha: A Resource for Invasive Species Research.</title>
        <authorList>
            <person name="McCartney M.A."/>
            <person name="Auch B."/>
            <person name="Kono T."/>
            <person name="Mallez S."/>
            <person name="Zhang Y."/>
            <person name="Obille A."/>
            <person name="Becker A."/>
            <person name="Abrahante J.E."/>
            <person name="Garbe J."/>
            <person name="Badalamenti J.P."/>
            <person name="Herman A."/>
            <person name="Mangelson H."/>
            <person name="Liachko I."/>
            <person name="Sullivan S."/>
            <person name="Sone E.D."/>
            <person name="Koren S."/>
            <person name="Silverstein K.A.T."/>
            <person name="Beckman K.B."/>
            <person name="Gohl D.M."/>
        </authorList>
    </citation>
    <scope>NUCLEOTIDE SEQUENCE</scope>
    <source>
        <strain evidence="1">Duluth1</strain>
        <tissue evidence="1">Whole animal</tissue>
    </source>
</reference>
<dbReference type="Proteomes" id="UP000828390">
    <property type="component" value="Unassembled WGS sequence"/>
</dbReference>
<sequence>MIHGAQLKQSRAIAFLMRNFFISIAINDETVGRRCVGQIAHTTAPNGQLPIGTYTLYTRPNQRISNSMAYKKITCVSAATSEWKLDIYQRYRFHGFLGCILSCTDI</sequence>
<dbReference type="EMBL" id="JAIWYP010000005">
    <property type="protein sequence ID" value="KAH3818131.1"/>
    <property type="molecule type" value="Genomic_DNA"/>
</dbReference>
<dbReference type="AlphaFoldDB" id="A0A9D4GIN5"/>
<accession>A0A9D4GIN5</accession>
<gene>
    <name evidence="1" type="ORF">DPMN_119727</name>
</gene>
<keyword evidence="2" id="KW-1185">Reference proteome</keyword>
<evidence type="ECO:0000313" key="2">
    <source>
        <dbReference type="Proteomes" id="UP000828390"/>
    </source>
</evidence>
<proteinExistence type="predicted"/>
<reference evidence="1" key="2">
    <citation type="submission" date="2020-11" db="EMBL/GenBank/DDBJ databases">
        <authorList>
            <person name="McCartney M.A."/>
            <person name="Auch B."/>
            <person name="Kono T."/>
            <person name="Mallez S."/>
            <person name="Becker A."/>
            <person name="Gohl D.M."/>
            <person name="Silverstein K.A.T."/>
            <person name="Koren S."/>
            <person name="Bechman K.B."/>
            <person name="Herman A."/>
            <person name="Abrahante J.E."/>
            <person name="Garbe J."/>
        </authorList>
    </citation>
    <scope>NUCLEOTIDE SEQUENCE</scope>
    <source>
        <strain evidence="1">Duluth1</strain>
        <tissue evidence="1">Whole animal</tissue>
    </source>
</reference>
<organism evidence="1 2">
    <name type="scientific">Dreissena polymorpha</name>
    <name type="common">Zebra mussel</name>
    <name type="synonym">Mytilus polymorpha</name>
    <dbReference type="NCBI Taxonomy" id="45954"/>
    <lineage>
        <taxon>Eukaryota</taxon>
        <taxon>Metazoa</taxon>
        <taxon>Spiralia</taxon>
        <taxon>Lophotrochozoa</taxon>
        <taxon>Mollusca</taxon>
        <taxon>Bivalvia</taxon>
        <taxon>Autobranchia</taxon>
        <taxon>Heteroconchia</taxon>
        <taxon>Euheterodonta</taxon>
        <taxon>Imparidentia</taxon>
        <taxon>Neoheterodontei</taxon>
        <taxon>Myida</taxon>
        <taxon>Dreissenoidea</taxon>
        <taxon>Dreissenidae</taxon>
        <taxon>Dreissena</taxon>
    </lineage>
</organism>